<reference evidence="3" key="1">
    <citation type="submission" date="2019-12" db="EMBL/GenBank/DDBJ databases">
        <title>Whole genome sequencing of Haloarcula argentinensis strain pws5.</title>
        <authorList>
            <person name="Verma D.K."/>
            <person name="Gopal K."/>
            <person name="Prasad E.S."/>
        </authorList>
    </citation>
    <scope>NUCLEOTIDE SEQUENCE</scope>
    <source>
        <strain evidence="3">Pws5</strain>
    </source>
</reference>
<organism evidence="3 4">
    <name type="scientific">Haloarcula argentinensis</name>
    <dbReference type="NCBI Taxonomy" id="43776"/>
    <lineage>
        <taxon>Archaea</taxon>
        <taxon>Methanobacteriati</taxon>
        <taxon>Methanobacteriota</taxon>
        <taxon>Stenosarchaea group</taxon>
        <taxon>Halobacteria</taxon>
        <taxon>Halobacteriales</taxon>
        <taxon>Haloarculaceae</taxon>
        <taxon>Haloarcula</taxon>
    </lineage>
</organism>
<protein>
    <submittedName>
        <fullName evidence="3">Type IV pilin</fullName>
    </submittedName>
</protein>
<proteinExistence type="predicted"/>
<keyword evidence="1" id="KW-0472">Membrane</keyword>
<name>A0A847U0Q2_HALAR</name>
<feature type="transmembrane region" description="Helical" evidence="1">
    <location>
        <begin position="6"/>
        <end position="32"/>
    </location>
</feature>
<feature type="domain" description="Archaeal Type IV pilin N-terminal" evidence="2">
    <location>
        <begin position="5"/>
        <end position="85"/>
    </location>
</feature>
<dbReference type="Pfam" id="PF07790">
    <property type="entry name" value="Pilin_N"/>
    <property type="match status" value="1"/>
</dbReference>
<evidence type="ECO:0000256" key="1">
    <source>
        <dbReference type="SAM" id="Phobius"/>
    </source>
</evidence>
<dbReference type="EMBL" id="WOWA01000001">
    <property type="protein sequence ID" value="NLV11822.1"/>
    <property type="molecule type" value="Genomic_DNA"/>
</dbReference>
<dbReference type="AlphaFoldDB" id="A0A847U0Q2"/>
<sequence>METNRAVSSIISVILMVAIAVILTATISLFVLGFTEDLNDTAPVVGQTSGEFEPGSNFDQQLVRITHVAGDNVDVENIEIVVRASGPDVNTEARLVNLPGNGFFTRSLDGSNIEGNDDLIDQSYQSAQIIVVEDSNTWAAGDTIEFRISVTTADFRDSPTYDDADELEIIVVYTDTESSAILFEETFIP</sequence>
<evidence type="ECO:0000313" key="3">
    <source>
        <dbReference type="EMBL" id="NLV11822.1"/>
    </source>
</evidence>
<dbReference type="RefSeq" id="WP_170095543.1">
    <property type="nucleotide sequence ID" value="NZ_WOWA01000001.1"/>
</dbReference>
<dbReference type="NCBIfam" id="TIGR02537">
    <property type="entry name" value="arch_flag_Nterm"/>
    <property type="match status" value="1"/>
</dbReference>
<accession>A0A847U0Q2</accession>
<keyword evidence="1" id="KW-0812">Transmembrane</keyword>
<keyword evidence="1" id="KW-1133">Transmembrane helix</keyword>
<evidence type="ECO:0000259" key="2">
    <source>
        <dbReference type="Pfam" id="PF07790"/>
    </source>
</evidence>
<dbReference type="Proteomes" id="UP000641625">
    <property type="component" value="Unassembled WGS sequence"/>
</dbReference>
<gene>
    <name evidence="3" type="ORF">GOC77_00715</name>
</gene>
<comment type="caution">
    <text evidence="3">The sequence shown here is derived from an EMBL/GenBank/DDBJ whole genome shotgun (WGS) entry which is preliminary data.</text>
</comment>
<evidence type="ECO:0000313" key="4">
    <source>
        <dbReference type="Proteomes" id="UP000641625"/>
    </source>
</evidence>
<dbReference type="InterPro" id="IPR012859">
    <property type="entry name" value="Pilin_N_archaeal"/>
</dbReference>
<dbReference type="InterPro" id="IPR013373">
    <property type="entry name" value="Flagellin/pilin_N_arc"/>
</dbReference>